<evidence type="ECO:0000259" key="10">
    <source>
        <dbReference type="Pfam" id="PF02770"/>
    </source>
</evidence>
<dbReference type="InterPro" id="IPR037069">
    <property type="entry name" value="AcylCoA_DH/ox_N_sf"/>
</dbReference>
<proteinExistence type="inferred from homology"/>
<dbReference type="EMBL" id="SMGK01000004">
    <property type="protein sequence ID" value="TCK72097.1"/>
    <property type="molecule type" value="Genomic_DNA"/>
</dbReference>
<dbReference type="Gene3D" id="1.20.140.10">
    <property type="entry name" value="Butyryl-CoA Dehydrogenase, subunit A, domain 3"/>
    <property type="match status" value="1"/>
</dbReference>
<comment type="caution">
    <text evidence="12">The sequence shown here is derived from an EMBL/GenBank/DDBJ whole genome shotgun (WGS) entry which is preliminary data.</text>
</comment>
<dbReference type="GO" id="GO:0050660">
    <property type="term" value="F:flavin adenine dinucleotide binding"/>
    <property type="evidence" value="ECO:0007669"/>
    <property type="project" value="InterPro"/>
</dbReference>
<dbReference type="EC" id="1.3.8.10" evidence="6"/>
<comment type="cofactor">
    <cofactor evidence="1 8">
        <name>FAD</name>
        <dbReference type="ChEBI" id="CHEBI:57692"/>
    </cofactor>
</comment>
<evidence type="ECO:0000259" key="9">
    <source>
        <dbReference type="Pfam" id="PF00441"/>
    </source>
</evidence>
<dbReference type="AlphaFoldDB" id="A0A4R1L4P8"/>
<dbReference type="PANTHER" id="PTHR43884">
    <property type="entry name" value="ACYL-COA DEHYDROGENASE"/>
    <property type="match status" value="1"/>
</dbReference>
<dbReference type="Pfam" id="PF02770">
    <property type="entry name" value="Acyl-CoA_dh_M"/>
    <property type="match status" value="1"/>
</dbReference>
<dbReference type="Gene3D" id="2.40.110.10">
    <property type="entry name" value="Butyryl-CoA Dehydrogenase, subunit A, domain 2"/>
    <property type="match status" value="1"/>
</dbReference>
<dbReference type="Proteomes" id="UP000295210">
    <property type="component" value="Unassembled WGS sequence"/>
</dbReference>
<name>A0A4R1L4P8_9BACT</name>
<protein>
    <recommendedName>
        <fullName evidence="7">Cyclohex-1-ene-1-carbonyl-CoA dehydrogenase</fullName>
        <ecNumber evidence="6">1.3.8.10</ecNumber>
    </recommendedName>
</protein>
<dbReference type="InterPro" id="IPR009100">
    <property type="entry name" value="AcylCoA_DH/oxidase_NM_dom_sf"/>
</dbReference>
<dbReference type="Gene3D" id="1.10.540.10">
    <property type="entry name" value="Acyl-CoA dehydrogenase/oxidase, N-terminal domain"/>
    <property type="match status" value="1"/>
</dbReference>
<dbReference type="InterPro" id="IPR009075">
    <property type="entry name" value="AcylCo_DH/oxidase_C"/>
</dbReference>
<evidence type="ECO:0000256" key="2">
    <source>
        <dbReference type="ARBA" id="ARBA00009347"/>
    </source>
</evidence>
<dbReference type="FunFam" id="2.40.110.10:FF:000001">
    <property type="entry name" value="Acyl-CoA dehydrogenase, mitochondrial"/>
    <property type="match status" value="1"/>
</dbReference>
<evidence type="ECO:0000256" key="1">
    <source>
        <dbReference type="ARBA" id="ARBA00001974"/>
    </source>
</evidence>
<dbReference type="SUPFAM" id="SSF56645">
    <property type="entry name" value="Acyl-CoA dehydrogenase NM domain-like"/>
    <property type="match status" value="1"/>
</dbReference>
<reference evidence="12 13" key="1">
    <citation type="submission" date="2019-03" db="EMBL/GenBank/DDBJ databases">
        <title>Genomic Encyclopedia of Type Strains, Phase IV (KMG-IV): sequencing the most valuable type-strain genomes for metagenomic binning, comparative biology and taxonomic classification.</title>
        <authorList>
            <person name="Goeker M."/>
        </authorList>
    </citation>
    <scope>NUCLEOTIDE SEQUENCE [LARGE SCALE GENOMIC DNA]</scope>
    <source>
        <strain evidence="12 13">DSM 103428</strain>
    </source>
</reference>
<dbReference type="Pfam" id="PF00441">
    <property type="entry name" value="Acyl-CoA_dh_1"/>
    <property type="match status" value="1"/>
</dbReference>
<feature type="domain" description="Acyl-CoA dehydrogenase/oxidase C-terminal" evidence="9">
    <location>
        <begin position="249"/>
        <end position="398"/>
    </location>
</feature>
<dbReference type="InterPro" id="IPR006091">
    <property type="entry name" value="Acyl-CoA_Oxase/DH_mid-dom"/>
</dbReference>
<evidence type="ECO:0000256" key="6">
    <source>
        <dbReference type="ARBA" id="ARBA00066362"/>
    </source>
</evidence>
<evidence type="ECO:0000256" key="5">
    <source>
        <dbReference type="ARBA" id="ARBA00023002"/>
    </source>
</evidence>
<sequence>MGFRNGASMSTVSLEPVLSTYPFTLTEDQEQLRKEVREFAAREIAPNVMRWDEASEFPSEVVKQLGQMGLLGMIFPAEYGGAGLGYVDYVLAIEELSAVDGSIGIIVAAHNSLCSNHIFLAGSEEQRRKYIPKLASGEWLGAWGLTEPGSGSDAAGARMSATRKRDKWVLNGNKTFITNGHYADVAVVIAVTDKAQGTHGLSAFVVEKGTPGFRPGKKENKLGLRASDTSELIFEDCEIPEANLLGKLGEGFVDSMRILDGGRISIAALSLGIARGALDASLKYVKERRQFGKAIAEFQGIQWKLADMATELDAARLLTQRAAVLKDAGHKVTRESSMAKLKASEVAVKICDEAVQLHGGYGFIKDYPAEKFYRDVKLCTIGEGTSEIQRMVIAREILKVSPSRG</sequence>
<dbReference type="Pfam" id="PF02771">
    <property type="entry name" value="Acyl-CoA_dh_N"/>
    <property type="match status" value="1"/>
</dbReference>
<keyword evidence="13" id="KW-1185">Reference proteome</keyword>
<keyword evidence="4 8" id="KW-0274">FAD</keyword>
<keyword evidence="5 8" id="KW-0560">Oxidoreductase</keyword>
<dbReference type="InterPro" id="IPR036250">
    <property type="entry name" value="AcylCo_DH-like_C"/>
</dbReference>
<dbReference type="SUPFAM" id="SSF47203">
    <property type="entry name" value="Acyl-CoA dehydrogenase C-terminal domain-like"/>
    <property type="match status" value="1"/>
</dbReference>
<dbReference type="InterPro" id="IPR006089">
    <property type="entry name" value="Acyl-CoA_DH_CS"/>
</dbReference>
<keyword evidence="3 8" id="KW-0285">Flavoprotein</keyword>
<dbReference type="FunFam" id="1.10.540.10:FF:000002">
    <property type="entry name" value="Acyl-CoA dehydrogenase FadE19"/>
    <property type="match status" value="1"/>
</dbReference>
<dbReference type="GO" id="GO:0003995">
    <property type="term" value="F:acyl-CoA dehydrogenase activity"/>
    <property type="evidence" value="ECO:0007669"/>
    <property type="project" value="InterPro"/>
</dbReference>
<feature type="domain" description="Acyl-CoA dehydrogenase/oxidase N-terminal" evidence="11">
    <location>
        <begin position="26"/>
        <end position="138"/>
    </location>
</feature>
<dbReference type="PIRSF" id="PIRSF016578">
    <property type="entry name" value="HsaA"/>
    <property type="match status" value="1"/>
</dbReference>
<feature type="domain" description="Acyl-CoA oxidase/dehydrogenase middle" evidence="10">
    <location>
        <begin position="143"/>
        <end position="237"/>
    </location>
</feature>
<organism evidence="12 13">
    <name type="scientific">Acidipila rosea</name>
    <dbReference type="NCBI Taxonomy" id="768535"/>
    <lineage>
        <taxon>Bacteria</taxon>
        <taxon>Pseudomonadati</taxon>
        <taxon>Acidobacteriota</taxon>
        <taxon>Terriglobia</taxon>
        <taxon>Terriglobales</taxon>
        <taxon>Acidobacteriaceae</taxon>
        <taxon>Acidipila</taxon>
    </lineage>
</organism>
<dbReference type="InterPro" id="IPR046373">
    <property type="entry name" value="Acyl-CoA_Oxase/DH_mid-dom_sf"/>
</dbReference>
<evidence type="ECO:0000256" key="3">
    <source>
        <dbReference type="ARBA" id="ARBA00022630"/>
    </source>
</evidence>
<evidence type="ECO:0000256" key="8">
    <source>
        <dbReference type="RuleBase" id="RU362125"/>
    </source>
</evidence>
<evidence type="ECO:0000259" key="11">
    <source>
        <dbReference type="Pfam" id="PF02771"/>
    </source>
</evidence>
<dbReference type="CDD" id="cd01158">
    <property type="entry name" value="SCAD_SBCAD"/>
    <property type="match status" value="1"/>
</dbReference>
<comment type="similarity">
    <text evidence="2 8">Belongs to the acyl-CoA dehydrogenase family.</text>
</comment>
<accession>A0A4R1L4P8</accession>
<dbReference type="PROSITE" id="PS00072">
    <property type="entry name" value="ACYL_COA_DH_1"/>
    <property type="match status" value="1"/>
</dbReference>
<evidence type="ECO:0000256" key="7">
    <source>
        <dbReference type="ARBA" id="ARBA00072305"/>
    </source>
</evidence>
<dbReference type="InterPro" id="IPR013786">
    <property type="entry name" value="AcylCoA_DH/ox_N"/>
</dbReference>
<dbReference type="FunFam" id="1.20.140.10:FF:000004">
    <property type="entry name" value="Acyl-CoA dehydrogenase FadE25"/>
    <property type="match status" value="1"/>
</dbReference>
<evidence type="ECO:0000313" key="12">
    <source>
        <dbReference type="EMBL" id="TCK72097.1"/>
    </source>
</evidence>
<dbReference type="PROSITE" id="PS00073">
    <property type="entry name" value="ACYL_COA_DH_2"/>
    <property type="match status" value="1"/>
</dbReference>
<evidence type="ECO:0000256" key="4">
    <source>
        <dbReference type="ARBA" id="ARBA00022827"/>
    </source>
</evidence>
<evidence type="ECO:0000313" key="13">
    <source>
        <dbReference type="Proteomes" id="UP000295210"/>
    </source>
</evidence>
<dbReference type="PANTHER" id="PTHR43884:SF12">
    <property type="entry name" value="ISOVALERYL-COA DEHYDROGENASE, MITOCHONDRIAL-RELATED"/>
    <property type="match status" value="1"/>
</dbReference>
<gene>
    <name evidence="12" type="ORF">C7378_2730</name>
</gene>